<dbReference type="AlphaFoldDB" id="A0A8T1NAE3"/>
<keyword evidence="2" id="KW-1185">Reference proteome</keyword>
<organism evidence="1 2">
    <name type="scientific">Carya illinoinensis</name>
    <name type="common">Pecan</name>
    <dbReference type="NCBI Taxonomy" id="32201"/>
    <lineage>
        <taxon>Eukaryota</taxon>
        <taxon>Viridiplantae</taxon>
        <taxon>Streptophyta</taxon>
        <taxon>Embryophyta</taxon>
        <taxon>Tracheophyta</taxon>
        <taxon>Spermatophyta</taxon>
        <taxon>Magnoliopsida</taxon>
        <taxon>eudicotyledons</taxon>
        <taxon>Gunneridae</taxon>
        <taxon>Pentapetalae</taxon>
        <taxon>rosids</taxon>
        <taxon>fabids</taxon>
        <taxon>Fagales</taxon>
        <taxon>Juglandaceae</taxon>
        <taxon>Carya</taxon>
    </lineage>
</organism>
<dbReference type="Proteomes" id="UP000811609">
    <property type="component" value="Chromosome 15"/>
</dbReference>
<accession>A0A8T1NAE3</accession>
<evidence type="ECO:0000313" key="2">
    <source>
        <dbReference type="Proteomes" id="UP000811609"/>
    </source>
</evidence>
<proteinExistence type="predicted"/>
<name>A0A8T1NAE3_CARIL</name>
<evidence type="ECO:0000313" key="1">
    <source>
        <dbReference type="EMBL" id="KAG6626014.1"/>
    </source>
</evidence>
<reference evidence="1" key="1">
    <citation type="submission" date="2020-12" db="EMBL/GenBank/DDBJ databases">
        <title>WGS assembly of Carya illinoinensis cv. Pawnee.</title>
        <authorList>
            <person name="Platts A."/>
            <person name="Shu S."/>
            <person name="Wright S."/>
            <person name="Barry K."/>
            <person name="Edger P."/>
            <person name="Pires J.C."/>
            <person name="Schmutz J."/>
        </authorList>
    </citation>
    <scope>NUCLEOTIDE SEQUENCE</scope>
    <source>
        <tissue evidence="1">Leaf</tissue>
    </source>
</reference>
<comment type="caution">
    <text evidence="1">The sequence shown here is derived from an EMBL/GenBank/DDBJ whole genome shotgun (WGS) entry which is preliminary data.</text>
</comment>
<gene>
    <name evidence="1" type="ORF">CIPAW_15G016700</name>
</gene>
<dbReference type="EMBL" id="CM031823">
    <property type="protein sequence ID" value="KAG6626014.1"/>
    <property type="molecule type" value="Genomic_DNA"/>
</dbReference>
<protein>
    <submittedName>
        <fullName evidence="1">Uncharacterized protein</fullName>
    </submittedName>
</protein>
<sequence>MEFSVEFTVGSELDIDALVEAKPNEIQRLLHCAIFLARHSLFLCSSFTVLLNTKPTAPPSLHSLLWSDPTLMYTPTPGKHYSVQSKDKSFLFFSFNEKDCYLMSTLKLRIVGFC</sequence>